<evidence type="ECO:0000313" key="2">
    <source>
        <dbReference type="EMBL" id="MDX3705318.1"/>
    </source>
</evidence>
<sequence length="220" mass="23175">MADLSVRPAAPASSPQTEPSDLDTAIRVGQRMLAAYGDPSGYDIYAYAQAHGGLAEALRIMLRALGAEPDTKPLPSAVTELHQLCRDDYASSVDRRAQDHRDDAHLIEDATEAVAATMELGTRCPAAHGDDPTPCDGPAVVTVLDAQNAGAQGCEHHGARLLASLDGGRVYSLPHAPAGTAIRVFKAAHNTRPFAWIEDAPRTEPSQLSHAENRGGGEGK</sequence>
<evidence type="ECO:0000313" key="3">
    <source>
        <dbReference type="Proteomes" id="UP001271274"/>
    </source>
</evidence>
<dbReference type="EMBL" id="JARAYU010000018">
    <property type="protein sequence ID" value="MDX3705318.1"/>
    <property type="molecule type" value="Genomic_DNA"/>
</dbReference>
<keyword evidence="3" id="KW-1185">Reference proteome</keyword>
<feature type="region of interest" description="Disordered" evidence="1">
    <location>
        <begin position="200"/>
        <end position="220"/>
    </location>
</feature>
<accession>A0ABU4NQE3</accession>
<feature type="compositionally biased region" description="Basic and acidic residues" evidence="1">
    <location>
        <begin position="211"/>
        <end position="220"/>
    </location>
</feature>
<evidence type="ECO:0000256" key="1">
    <source>
        <dbReference type="SAM" id="MobiDB-lite"/>
    </source>
</evidence>
<comment type="caution">
    <text evidence="2">The sequence shown here is derived from an EMBL/GenBank/DDBJ whole genome shotgun (WGS) entry which is preliminary data.</text>
</comment>
<dbReference type="Proteomes" id="UP001271274">
    <property type="component" value="Unassembled WGS sequence"/>
</dbReference>
<feature type="region of interest" description="Disordered" evidence="1">
    <location>
        <begin position="1"/>
        <end position="22"/>
    </location>
</feature>
<dbReference type="RefSeq" id="WP_319054497.1">
    <property type="nucleotide sequence ID" value="NZ_JARAUR010000148.1"/>
</dbReference>
<reference evidence="2 3" key="1">
    <citation type="journal article" date="2023" name="Microb. Genom.">
        <title>Mesoterricola silvestris gen. nov., sp. nov., Mesoterricola sediminis sp. nov., Geothrix oryzae sp. nov., Geothrix edaphica sp. nov., Geothrix rubra sp. nov., and Geothrix limicola sp. nov., six novel members of Acidobacteriota isolated from soils.</title>
        <authorList>
            <person name="Weisberg A.J."/>
            <person name="Pearce E."/>
            <person name="Kramer C.G."/>
            <person name="Chang J.H."/>
            <person name="Clarke C.R."/>
        </authorList>
    </citation>
    <scope>NUCLEOTIDE SEQUENCE [LARGE SCALE GENOMIC DNA]</scope>
    <source>
        <strain evidence="2 3">ID09-01A</strain>
    </source>
</reference>
<proteinExistence type="predicted"/>
<name>A0ABU4NQE3_9ACTN</name>
<organism evidence="2 3">
    <name type="scientific">Streptomyces europaeiscabiei</name>
    <dbReference type="NCBI Taxonomy" id="146819"/>
    <lineage>
        <taxon>Bacteria</taxon>
        <taxon>Bacillati</taxon>
        <taxon>Actinomycetota</taxon>
        <taxon>Actinomycetes</taxon>
        <taxon>Kitasatosporales</taxon>
        <taxon>Streptomycetaceae</taxon>
        <taxon>Streptomyces</taxon>
    </lineage>
</organism>
<gene>
    <name evidence="2" type="ORF">PV662_37355</name>
</gene>
<protein>
    <submittedName>
        <fullName evidence="2">Uncharacterized protein</fullName>
    </submittedName>
</protein>